<feature type="compositionally biased region" description="Pro residues" evidence="1">
    <location>
        <begin position="246"/>
        <end position="256"/>
    </location>
</feature>
<organism evidence="4 5">
    <name type="scientific">Vitrella brassicaformis (strain CCMP3155)</name>
    <dbReference type="NCBI Taxonomy" id="1169540"/>
    <lineage>
        <taxon>Eukaryota</taxon>
        <taxon>Sar</taxon>
        <taxon>Alveolata</taxon>
        <taxon>Colpodellida</taxon>
        <taxon>Vitrellaceae</taxon>
        <taxon>Vitrella</taxon>
    </lineage>
</organism>
<feature type="signal peptide" evidence="2">
    <location>
        <begin position="1"/>
        <end position="18"/>
    </location>
</feature>
<reference evidence="4 5" key="1">
    <citation type="submission" date="2014-11" db="EMBL/GenBank/DDBJ databases">
        <authorList>
            <person name="Zhu J."/>
            <person name="Qi W."/>
            <person name="Song R."/>
        </authorList>
    </citation>
    <scope>NUCLEOTIDE SEQUENCE [LARGE SCALE GENOMIC DNA]</scope>
</reference>
<feature type="region of interest" description="Disordered" evidence="1">
    <location>
        <begin position="219"/>
        <end position="269"/>
    </location>
</feature>
<proteinExistence type="predicted"/>
<dbReference type="InterPro" id="IPR014044">
    <property type="entry name" value="CAP_dom"/>
</dbReference>
<evidence type="ECO:0000256" key="1">
    <source>
        <dbReference type="SAM" id="MobiDB-lite"/>
    </source>
</evidence>
<feature type="domain" description="SCP" evidence="3">
    <location>
        <begin position="68"/>
        <end position="189"/>
    </location>
</feature>
<keyword evidence="5" id="KW-1185">Reference proteome</keyword>
<accession>A0A0G4EW21</accession>
<dbReference type="Proteomes" id="UP000041254">
    <property type="component" value="Unassembled WGS sequence"/>
</dbReference>
<dbReference type="Pfam" id="PF00188">
    <property type="entry name" value="CAP"/>
    <property type="match status" value="1"/>
</dbReference>
<dbReference type="VEuPathDB" id="CryptoDB:Vbra_13572"/>
<evidence type="ECO:0000259" key="3">
    <source>
        <dbReference type="SMART" id="SM00198"/>
    </source>
</evidence>
<name>A0A0G4EW21_VITBC</name>
<dbReference type="PANTHER" id="PTHR10334">
    <property type="entry name" value="CYSTEINE-RICH SECRETORY PROTEIN-RELATED"/>
    <property type="match status" value="1"/>
</dbReference>
<evidence type="ECO:0000313" key="4">
    <source>
        <dbReference type="EMBL" id="CEM02423.1"/>
    </source>
</evidence>
<dbReference type="EMBL" id="CDMY01000326">
    <property type="protein sequence ID" value="CEM02423.1"/>
    <property type="molecule type" value="Genomic_DNA"/>
</dbReference>
<feature type="chain" id="PRO_5005187704" description="SCP domain-containing protein" evidence="2">
    <location>
        <begin position="19"/>
        <end position="625"/>
    </location>
</feature>
<evidence type="ECO:0000256" key="2">
    <source>
        <dbReference type="SAM" id="SignalP"/>
    </source>
</evidence>
<protein>
    <recommendedName>
        <fullName evidence="3">SCP domain-containing protein</fullName>
    </recommendedName>
</protein>
<gene>
    <name evidence="4" type="ORF">Vbra_13572</name>
</gene>
<dbReference type="InterPro" id="IPR035940">
    <property type="entry name" value="CAP_sf"/>
</dbReference>
<dbReference type="STRING" id="1169540.A0A0G4EW21"/>
<dbReference type="SUPFAM" id="SSF55797">
    <property type="entry name" value="PR-1-like"/>
    <property type="match status" value="1"/>
</dbReference>
<keyword evidence="2" id="KW-0732">Signal</keyword>
<dbReference type="InterPro" id="IPR001283">
    <property type="entry name" value="CRISP-related"/>
</dbReference>
<dbReference type="OrthoDB" id="406114at2759"/>
<dbReference type="SMART" id="SM00198">
    <property type="entry name" value="SCP"/>
    <property type="match status" value="1"/>
</dbReference>
<evidence type="ECO:0000313" key="5">
    <source>
        <dbReference type="Proteomes" id="UP000041254"/>
    </source>
</evidence>
<dbReference type="Gene3D" id="3.40.33.10">
    <property type="entry name" value="CAP"/>
    <property type="match status" value="1"/>
</dbReference>
<dbReference type="AlphaFoldDB" id="A0A0G4EW21"/>
<dbReference type="InParanoid" id="A0A0G4EW21"/>
<sequence>MAILPIIILSSLAAAAMAQLPRLQLPYYSGSGSSYYSPWPRQQNYNHAAFLTNSRSSTTSGQETQIDATAKEFLLAHNTYRCMHSAPFLQYDTCVAASAQEHANRGQFQHSSSYSLKPCAGPAGENLALGHQSAASATRDWYSEVRMWRPGRGFSGSTGHFTAMVWKGAAKLGCGVNVGKRLYVCRYVGDGTRCGTPNMQGCFSSQVLARNGKSESQCRKEAEAALSGGGQAPHSPAVPATTSTPLPFPTLPPTPTGAPHARPPTGTQTPLNKMLDHLANRWTAQGKGDSLMGLFLGRAAGLMESGNGRVIDRLASGMVQSVGQQMGMDKMPFWPSFTNNLGSFVQSAAVESLTGSGNVQKGMMATGVSMVNTVIDRLARDCLKRNKGWGTFMRLVTDVTDGGVRRIMQSLVDTLAPASVGPLLTSFIVPRIQQETRDVMATNAASTALMLISQRRSLLRDGARGISAFAARDPPAPPSIVSALYTAKGSVLKAVHGMAASLADDAEWPSFENSLSSFMGFTIDQAEEFLSAPNVTESSIGSMATSWLAGRLGGLGDEQMRGAPLWTAFTRRLAGVFVASGRGVVEGAIEAYGQQVARMLEGGEGKGGLGSIIVELIEEAMEEED</sequence>